<name>A0ABW2JG01_9ACTN</name>
<dbReference type="InterPro" id="IPR047928">
    <property type="entry name" value="Perm_prefix_1"/>
</dbReference>
<accession>A0ABW2JG01</accession>
<dbReference type="EMBL" id="JBHTCF010000003">
    <property type="protein sequence ID" value="MFC7304722.1"/>
    <property type="molecule type" value="Genomic_DNA"/>
</dbReference>
<feature type="transmembrane region" description="Helical" evidence="1">
    <location>
        <begin position="156"/>
        <end position="179"/>
    </location>
</feature>
<organism evidence="2 3">
    <name type="scientific">Streptomyces monticola</name>
    <dbReference type="NCBI Taxonomy" id="2666263"/>
    <lineage>
        <taxon>Bacteria</taxon>
        <taxon>Bacillati</taxon>
        <taxon>Actinomycetota</taxon>
        <taxon>Actinomycetes</taxon>
        <taxon>Kitasatosporales</taxon>
        <taxon>Streptomycetaceae</taxon>
        <taxon>Streptomyces</taxon>
    </lineage>
</organism>
<evidence type="ECO:0000313" key="3">
    <source>
        <dbReference type="Proteomes" id="UP001596523"/>
    </source>
</evidence>
<keyword evidence="3" id="KW-1185">Reference proteome</keyword>
<keyword evidence="1" id="KW-0472">Membrane</keyword>
<proteinExistence type="predicted"/>
<reference evidence="3" key="1">
    <citation type="journal article" date="2019" name="Int. J. Syst. Evol. Microbiol.">
        <title>The Global Catalogue of Microorganisms (GCM) 10K type strain sequencing project: providing services to taxonomists for standard genome sequencing and annotation.</title>
        <authorList>
            <consortium name="The Broad Institute Genomics Platform"/>
            <consortium name="The Broad Institute Genome Sequencing Center for Infectious Disease"/>
            <person name="Wu L."/>
            <person name="Ma J."/>
        </authorList>
    </citation>
    <scope>NUCLEOTIDE SEQUENCE [LARGE SCALE GENOMIC DNA]</scope>
    <source>
        <strain evidence="3">SYNS20</strain>
    </source>
</reference>
<keyword evidence="1" id="KW-1133">Transmembrane helix</keyword>
<dbReference type="RefSeq" id="WP_381829570.1">
    <property type="nucleotide sequence ID" value="NZ_JBHTCF010000003.1"/>
</dbReference>
<feature type="transmembrane region" description="Helical" evidence="1">
    <location>
        <begin position="120"/>
        <end position="144"/>
    </location>
</feature>
<comment type="caution">
    <text evidence="2">The sequence shown here is derived from an EMBL/GenBank/DDBJ whole genome shotgun (WGS) entry which is preliminary data.</text>
</comment>
<protein>
    <submittedName>
        <fullName evidence="2">Permease prefix domain 1-containing protein</fullName>
    </submittedName>
</protein>
<keyword evidence="1" id="KW-0812">Transmembrane</keyword>
<evidence type="ECO:0000313" key="2">
    <source>
        <dbReference type="EMBL" id="MFC7304722.1"/>
    </source>
</evidence>
<sequence>MTAGPIDDYVATLTAALRGPARAKARLVEEIRDGLTDTQAAYTDAGIPAQRAARLAVREFGTPEELVPSCQRELTIAQARHTARTVALTAPFLLACWYLARTAGHELSGLPRAAQLPVVLLATVATVAALLSAAALAATGGALARRLPTPDRLPLAVAWAGTTAGAAMAVATLALATAAVLATDWPLLACAGVLAAAAHAVVAASARDCRRCVRRPAAEPAVRARA</sequence>
<feature type="transmembrane region" description="Helical" evidence="1">
    <location>
        <begin position="185"/>
        <end position="206"/>
    </location>
</feature>
<dbReference type="Proteomes" id="UP001596523">
    <property type="component" value="Unassembled WGS sequence"/>
</dbReference>
<gene>
    <name evidence="2" type="ORF">ACFQVC_10890</name>
</gene>
<dbReference type="NCBIfam" id="NF038403">
    <property type="entry name" value="perm_prefix_1"/>
    <property type="match status" value="1"/>
</dbReference>
<evidence type="ECO:0000256" key="1">
    <source>
        <dbReference type="SAM" id="Phobius"/>
    </source>
</evidence>
<feature type="transmembrane region" description="Helical" evidence="1">
    <location>
        <begin position="82"/>
        <end position="100"/>
    </location>
</feature>